<dbReference type="InterPro" id="IPR027033">
    <property type="entry name" value="Cnh"/>
</dbReference>
<accession>A0ABX9F811</accession>
<dbReference type="EMBL" id="QMCH01000008">
    <property type="protein sequence ID" value="RAZ41112.1"/>
    <property type="molecule type" value="Genomic_DNA"/>
</dbReference>
<evidence type="ECO:0000313" key="2">
    <source>
        <dbReference type="EMBL" id="RAZ41112.1"/>
    </source>
</evidence>
<dbReference type="PANTHER" id="PTHR46522:SF1">
    <property type="entry name" value="INACTIVE CYTIDINE MONOPHOSPHATE-N-ACETYLNEURAMINIC ACID HYDROXYLASE"/>
    <property type="match status" value="1"/>
</dbReference>
<protein>
    <recommendedName>
        <fullName evidence="4">MBL fold metallo-hydrolase</fullName>
    </recommendedName>
</protein>
<dbReference type="PANTHER" id="PTHR46522">
    <property type="entry name" value="CYTIDINE MONOPHOSPHATE-N-ACETYLNEURAMINIC ACID HYDROXYLASE"/>
    <property type="match status" value="1"/>
</dbReference>
<evidence type="ECO:0008006" key="4">
    <source>
        <dbReference type="Google" id="ProtNLM"/>
    </source>
</evidence>
<dbReference type="Proteomes" id="UP000251072">
    <property type="component" value="Unassembled WGS sequence"/>
</dbReference>
<comment type="caution">
    <text evidence="2">The sequence shown here is derived from an EMBL/GenBank/DDBJ whole genome shotgun (WGS) entry which is preliminary data.</text>
</comment>
<sequence length="445" mass="51105">MKTSIEFINHASVIVAGDTVSILSDPWYQGDAFHKGWNLLYETSDGQVDSILNKITHIWISHEHPDHFSIVFFKKFSKKINERKIKILFQRTKDKRVIHFFKNISLECIELDFNQNVMLDENFSVLCIKDGFYDSALLITNKNEKILNLNDCEVVTKNKAKELFTITGEIDVLLTQFSYAAWKGGISNKKWREDSAAEKLNTMALQIEIFKPKIVIPFASFIYFSNKENLYLNDSINQPMDVANQFKESKTQILVMKPNDIVGGNFEDFSNERALNFWKDQYSQVGTKKIHEYEKISHEVIKENFIKYCERISNKNNMGLIRLIRLISPIPVFQAVTVKVLDLDLTLKFDFVSRTIEHTSDTAMICLQSESLNFLFSNSFGFDTLTVNGCFEEGKAGGFVAATKSLAIENLNNLGMNLSLGLLFNFSVIKLFFSRLYRVAKKLNA</sequence>
<comment type="similarity">
    <text evidence="1">Belongs to the CMP-Neu5Ac hydroxylase family.</text>
</comment>
<evidence type="ECO:0000256" key="1">
    <source>
        <dbReference type="ARBA" id="ARBA00010303"/>
    </source>
</evidence>
<proteinExistence type="inferred from homology"/>
<reference evidence="2 3" key="1">
    <citation type="submission" date="2018-06" db="EMBL/GenBank/DDBJ databases">
        <title>Genome of strain Polynucleobacter sp. FUKU-NW-11.</title>
        <authorList>
            <person name="Hahn M.W."/>
        </authorList>
    </citation>
    <scope>NUCLEOTIDE SEQUENCE [LARGE SCALE GENOMIC DNA]</scope>
    <source>
        <strain evidence="3">FUKU-NW11</strain>
    </source>
</reference>
<dbReference type="RefSeq" id="WP_112238588.1">
    <property type="nucleotide sequence ID" value="NZ_QMCH01000008.1"/>
</dbReference>
<gene>
    <name evidence="2" type="ORF">DP176_08285</name>
</gene>
<keyword evidence="3" id="KW-1185">Reference proteome</keyword>
<evidence type="ECO:0000313" key="3">
    <source>
        <dbReference type="Proteomes" id="UP000251072"/>
    </source>
</evidence>
<organism evidence="2 3">
    <name type="scientific">Polynucleobacter paneuropaeus</name>
    <dbReference type="NCBI Taxonomy" id="2527775"/>
    <lineage>
        <taxon>Bacteria</taxon>
        <taxon>Pseudomonadati</taxon>
        <taxon>Pseudomonadota</taxon>
        <taxon>Betaproteobacteria</taxon>
        <taxon>Burkholderiales</taxon>
        <taxon>Burkholderiaceae</taxon>
        <taxon>Polynucleobacter</taxon>
    </lineage>
</organism>
<dbReference type="InterPro" id="IPR036866">
    <property type="entry name" value="RibonucZ/Hydroxyglut_hydro"/>
</dbReference>
<dbReference type="Gene3D" id="3.60.15.10">
    <property type="entry name" value="Ribonuclease Z/Hydroxyacylglutathione hydrolase-like"/>
    <property type="match status" value="1"/>
</dbReference>
<dbReference type="SUPFAM" id="SSF56281">
    <property type="entry name" value="Metallo-hydrolase/oxidoreductase"/>
    <property type="match status" value="1"/>
</dbReference>
<name>A0ABX9F811_9BURK</name>